<dbReference type="Proteomes" id="UP000194737">
    <property type="component" value="Unassembled WGS sequence"/>
</dbReference>
<dbReference type="RefSeq" id="WP_086325264.1">
    <property type="nucleotide sequence ID" value="NZ_NGLB01000004.1"/>
</dbReference>
<sequence>MENKQIKIEYRRQLLDLLNKYPYPEWYERQEIRKKVERFGMLLGNNKMDECHPLTKNSIKILTYNMYRRLIDLGYTRKHICQAAGISKYEIQKIEE</sequence>
<dbReference type="AlphaFoldDB" id="A0AB73N790"/>
<dbReference type="EMBL" id="NGLB01000004">
    <property type="protein sequence ID" value="OTN94187.1"/>
    <property type="molecule type" value="Genomic_DNA"/>
</dbReference>
<gene>
    <name evidence="1" type="ORF">A5804_002861</name>
</gene>
<evidence type="ECO:0000313" key="1">
    <source>
        <dbReference type="EMBL" id="OTN94187.1"/>
    </source>
</evidence>
<organism evidence="1 2">
    <name type="scientific">Enterococcus faecium</name>
    <name type="common">Streptococcus faecium</name>
    <dbReference type="NCBI Taxonomy" id="1352"/>
    <lineage>
        <taxon>Bacteria</taxon>
        <taxon>Bacillati</taxon>
        <taxon>Bacillota</taxon>
        <taxon>Bacilli</taxon>
        <taxon>Lactobacillales</taxon>
        <taxon>Enterococcaceae</taxon>
        <taxon>Enterococcus</taxon>
    </lineage>
</organism>
<name>A0AB73N790_ENTFC</name>
<protein>
    <submittedName>
        <fullName evidence="1">Uncharacterized protein</fullName>
    </submittedName>
</protein>
<accession>A0AB73N790</accession>
<evidence type="ECO:0000313" key="2">
    <source>
        <dbReference type="Proteomes" id="UP000194737"/>
    </source>
</evidence>
<proteinExistence type="predicted"/>
<reference evidence="1 2" key="1">
    <citation type="submission" date="2017-05" db="EMBL/GenBank/DDBJ databases">
        <title>The Genome Sequence of Enterococcus faecium 6F2_DIV0138.</title>
        <authorList>
            <consortium name="The Broad Institute Genomics Platform"/>
            <consortium name="The Broad Institute Genomic Center for Infectious Diseases"/>
            <person name="Earl A."/>
            <person name="Manson A."/>
            <person name="Schwartman J."/>
            <person name="Gilmore M."/>
            <person name="Abouelleil A."/>
            <person name="Cao P."/>
            <person name="Chapman S."/>
            <person name="Cusick C."/>
            <person name="Shea T."/>
            <person name="Young S."/>
            <person name="Neafsey D."/>
            <person name="Nusbaum C."/>
            <person name="Birren B."/>
        </authorList>
    </citation>
    <scope>NUCLEOTIDE SEQUENCE [LARGE SCALE GENOMIC DNA]</scope>
    <source>
        <strain evidence="1 2">6F2_DIV0138</strain>
    </source>
</reference>
<comment type="caution">
    <text evidence="1">The sequence shown here is derived from an EMBL/GenBank/DDBJ whole genome shotgun (WGS) entry which is preliminary data.</text>
</comment>